<evidence type="ECO:0000313" key="2">
    <source>
        <dbReference type="EMBL" id="KOM34300.1"/>
    </source>
</evidence>
<sequence length="92" mass="10415">MGKSGEEDHPLPSTVAAEDPWRNAVAAGCASVVRVKCVIVLLFSLAVFLSVLLWLPPFVHFPDPKDLYLNSNYRVRIFFWETLTIRILKLLC</sequence>
<protein>
    <submittedName>
        <fullName evidence="2">Uncharacterized protein</fullName>
    </submittedName>
</protein>
<keyword evidence="1" id="KW-0472">Membrane</keyword>
<keyword evidence="1" id="KW-0812">Transmembrane</keyword>
<evidence type="ECO:0000256" key="1">
    <source>
        <dbReference type="SAM" id="Phobius"/>
    </source>
</evidence>
<dbReference type="AlphaFoldDB" id="A0A0L9TUR3"/>
<organism evidence="2 3">
    <name type="scientific">Phaseolus angularis</name>
    <name type="common">Azuki bean</name>
    <name type="synonym">Vigna angularis</name>
    <dbReference type="NCBI Taxonomy" id="3914"/>
    <lineage>
        <taxon>Eukaryota</taxon>
        <taxon>Viridiplantae</taxon>
        <taxon>Streptophyta</taxon>
        <taxon>Embryophyta</taxon>
        <taxon>Tracheophyta</taxon>
        <taxon>Spermatophyta</taxon>
        <taxon>Magnoliopsida</taxon>
        <taxon>eudicotyledons</taxon>
        <taxon>Gunneridae</taxon>
        <taxon>Pentapetalae</taxon>
        <taxon>rosids</taxon>
        <taxon>fabids</taxon>
        <taxon>Fabales</taxon>
        <taxon>Fabaceae</taxon>
        <taxon>Papilionoideae</taxon>
        <taxon>50 kb inversion clade</taxon>
        <taxon>NPAAA clade</taxon>
        <taxon>indigoferoid/millettioid clade</taxon>
        <taxon>Phaseoleae</taxon>
        <taxon>Vigna</taxon>
    </lineage>
</organism>
<dbReference type="EMBL" id="CM003372">
    <property type="protein sequence ID" value="KOM34300.1"/>
    <property type="molecule type" value="Genomic_DNA"/>
</dbReference>
<name>A0A0L9TUR3_PHAAN</name>
<proteinExistence type="predicted"/>
<evidence type="ECO:0000313" key="3">
    <source>
        <dbReference type="Proteomes" id="UP000053144"/>
    </source>
</evidence>
<dbReference type="Proteomes" id="UP000053144">
    <property type="component" value="Chromosome 2"/>
</dbReference>
<accession>A0A0L9TUR3</accession>
<reference evidence="3" key="1">
    <citation type="journal article" date="2015" name="Proc. Natl. Acad. Sci. U.S.A.">
        <title>Genome sequencing of adzuki bean (Vigna angularis) provides insight into high starch and low fat accumulation and domestication.</title>
        <authorList>
            <person name="Yang K."/>
            <person name="Tian Z."/>
            <person name="Chen C."/>
            <person name="Luo L."/>
            <person name="Zhao B."/>
            <person name="Wang Z."/>
            <person name="Yu L."/>
            <person name="Li Y."/>
            <person name="Sun Y."/>
            <person name="Li W."/>
            <person name="Chen Y."/>
            <person name="Li Y."/>
            <person name="Zhang Y."/>
            <person name="Ai D."/>
            <person name="Zhao J."/>
            <person name="Shang C."/>
            <person name="Ma Y."/>
            <person name="Wu B."/>
            <person name="Wang M."/>
            <person name="Gao L."/>
            <person name="Sun D."/>
            <person name="Zhang P."/>
            <person name="Guo F."/>
            <person name="Wang W."/>
            <person name="Li Y."/>
            <person name="Wang J."/>
            <person name="Varshney R.K."/>
            <person name="Wang J."/>
            <person name="Ling H.Q."/>
            <person name="Wan P."/>
        </authorList>
    </citation>
    <scope>NUCLEOTIDE SEQUENCE</scope>
    <source>
        <strain evidence="3">cv. Jingnong 6</strain>
    </source>
</reference>
<dbReference type="Gramene" id="KOM34300">
    <property type="protein sequence ID" value="KOM34300"/>
    <property type="gene ID" value="LR48_Vigan02g045000"/>
</dbReference>
<keyword evidence="1" id="KW-1133">Transmembrane helix</keyword>
<feature type="transmembrane region" description="Helical" evidence="1">
    <location>
        <begin position="37"/>
        <end position="55"/>
    </location>
</feature>
<gene>
    <name evidence="2" type="ORF">LR48_Vigan02g045000</name>
</gene>